<dbReference type="PRINTS" id="PR00419">
    <property type="entry name" value="ADXRDTASE"/>
</dbReference>
<keyword evidence="4 10" id="KW-0677">Repeat</keyword>
<dbReference type="GO" id="GO:0016491">
    <property type="term" value="F:oxidoreductase activity"/>
    <property type="evidence" value="ECO:0007669"/>
    <property type="project" value="InterPro"/>
</dbReference>
<dbReference type="InterPro" id="IPR017900">
    <property type="entry name" value="4Fe4S_Fe_S_CS"/>
</dbReference>
<protein>
    <recommendedName>
        <fullName evidence="10">Ion-translocating oxidoreductase complex subunit B</fullName>
        <ecNumber evidence="10">7.-.-.-</ecNumber>
    </recommendedName>
    <alternativeName>
        <fullName evidence="10">Rnf electron transport complex subunit B</fullName>
    </alternativeName>
</protein>
<dbReference type="Pfam" id="PF12838">
    <property type="entry name" value="Fer4_7"/>
    <property type="match status" value="1"/>
</dbReference>
<dbReference type="InterPro" id="IPR028261">
    <property type="entry name" value="DPD_II"/>
</dbReference>
<reference evidence="13 14" key="1">
    <citation type="submission" date="2020-08" db="EMBL/GenBank/DDBJ databases">
        <title>Bridging the membrane lipid divide: bacteria of the FCB group superphylum have the potential to synthesize archaeal ether lipids.</title>
        <authorList>
            <person name="Villanueva L."/>
            <person name="Von Meijenfeldt F.A.B."/>
            <person name="Westbye A.B."/>
            <person name="Yadav S."/>
            <person name="Hopmans E.C."/>
            <person name="Dutilh B.E."/>
            <person name="Sinninghe Damste J.S."/>
        </authorList>
    </citation>
    <scope>NUCLEOTIDE SEQUENCE [LARGE SCALE GENOMIC DNA]</scope>
    <source>
        <strain evidence="13">NIOZ-UU17</strain>
    </source>
</reference>
<feature type="binding site" evidence="10">
    <location>
        <position position="133"/>
    </location>
    <ligand>
        <name>[4Fe-4S] cluster</name>
        <dbReference type="ChEBI" id="CHEBI:49883"/>
        <label>2</label>
    </ligand>
</feature>
<evidence type="ECO:0000256" key="4">
    <source>
        <dbReference type="ARBA" id="ARBA00022737"/>
    </source>
</evidence>
<organism evidence="13 14">
    <name type="scientific">Candidatus Desulfatibia vada</name>
    <dbReference type="NCBI Taxonomy" id="2841696"/>
    <lineage>
        <taxon>Bacteria</taxon>
        <taxon>Pseudomonadati</taxon>
        <taxon>Thermodesulfobacteriota</taxon>
        <taxon>Desulfobacteria</taxon>
        <taxon>Desulfobacterales</taxon>
        <taxon>Desulfobacterales incertae sedis</taxon>
        <taxon>Candidatus Desulfatibia</taxon>
    </lineage>
</organism>
<dbReference type="EMBL" id="JACNIG010000333">
    <property type="protein sequence ID" value="MBC8433768.1"/>
    <property type="molecule type" value="Genomic_DNA"/>
</dbReference>
<keyword evidence="7 10" id="KW-0408">Iron</keyword>
<keyword evidence="10" id="KW-1003">Cell membrane</keyword>
<dbReference type="PROSITE" id="PS51656">
    <property type="entry name" value="4FE4S"/>
    <property type="match status" value="1"/>
</dbReference>
<dbReference type="Pfam" id="PF14691">
    <property type="entry name" value="Fer4_20"/>
    <property type="match status" value="1"/>
</dbReference>
<feature type="binding site" evidence="10">
    <location>
        <position position="173"/>
    </location>
    <ligand>
        <name>[4Fe-4S] cluster</name>
        <dbReference type="ChEBI" id="CHEBI:49883"/>
        <label>3</label>
    </ligand>
</feature>
<feature type="region of interest" description="Hydrophobic" evidence="10">
    <location>
        <begin position="1"/>
        <end position="23"/>
    </location>
</feature>
<gene>
    <name evidence="10" type="primary">rnfB</name>
    <name evidence="13" type="ORF">H8D96_17805</name>
</gene>
<dbReference type="PROSITE" id="PS51379">
    <property type="entry name" value="4FE4S_FER_2"/>
    <property type="match status" value="1"/>
</dbReference>
<dbReference type="InterPro" id="IPR017896">
    <property type="entry name" value="4Fe4S_Fe-S-bd"/>
</dbReference>
<dbReference type="SUPFAM" id="SSF54862">
    <property type="entry name" value="4Fe-4S ferredoxins"/>
    <property type="match status" value="1"/>
</dbReference>
<evidence type="ECO:0000256" key="2">
    <source>
        <dbReference type="ARBA" id="ARBA00022485"/>
    </source>
</evidence>
<dbReference type="GO" id="GO:0009055">
    <property type="term" value="F:electron transfer activity"/>
    <property type="evidence" value="ECO:0007669"/>
    <property type="project" value="InterPro"/>
</dbReference>
<feature type="binding site" evidence="10">
    <location>
        <position position="170"/>
    </location>
    <ligand>
        <name>[4Fe-4S] cluster</name>
        <dbReference type="ChEBI" id="CHEBI:49883"/>
        <label>3</label>
    </ligand>
</feature>
<comment type="subcellular location">
    <subcellularLocation>
        <location evidence="10">Cell membrane</location>
    </subcellularLocation>
</comment>
<keyword evidence="6 10" id="KW-0249">Electron transport</keyword>
<dbReference type="Pfam" id="PF04060">
    <property type="entry name" value="FeS"/>
    <property type="match status" value="1"/>
</dbReference>
<dbReference type="GO" id="GO:0022900">
    <property type="term" value="P:electron transport chain"/>
    <property type="evidence" value="ECO:0007669"/>
    <property type="project" value="UniProtKB-UniRule"/>
</dbReference>
<feature type="binding site" evidence="10">
    <location>
        <position position="137"/>
    </location>
    <ligand>
        <name>[4Fe-4S] cluster</name>
        <dbReference type="ChEBI" id="CHEBI:49883"/>
        <label>2</label>
    </ligand>
</feature>
<dbReference type="PANTHER" id="PTHR42783">
    <property type="entry name" value="GLUTAMATE SYNTHASE [NADPH] SMALL CHAIN"/>
    <property type="match status" value="1"/>
</dbReference>
<dbReference type="Proteomes" id="UP000605201">
    <property type="component" value="Unassembled WGS sequence"/>
</dbReference>
<comment type="caution">
    <text evidence="13">The sequence shown here is derived from an EMBL/GenBank/DDBJ whole genome shotgun (WGS) entry which is preliminary data.</text>
</comment>
<dbReference type="GO" id="GO:0046872">
    <property type="term" value="F:metal ion binding"/>
    <property type="evidence" value="ECO:0007669"/>
    <property type="project" value="UniProtKB-KW"/>
</dbReference>
<dbReference type="InterPro" id="IPR036188">
    <property type="entry name" value="FAD/NAD-bd_sf"/>
</dbReference>
<dbReference type="SUPFAM" id="SSF46548">
    <property type="entry name" value="alpha-helical ferredoxin"/>
    <property type="match status" value="1"/>
</dbReference>
<evidence type="ECO:0000256" key="9">
    <source>
        <dbReference type="ARBA" id="ARBA00023136"/>
    </source>
</evidence>
<comment type="caution">
    <text evidence="10">Lacks conserved residue(s) required for the propagation of feature annotation.</text>
</comment>
<feature type="binding site" evidence="10">
    <location>
        <position position="167"/>
    </location>
    <ligand>
        <name>[4Fe-4S] cluster</name>
        <dbReference type="ChEBI" id="CHEBI:49883"/>
        <label>3</label>
    </ligand>
</feature>
<dbReference type="GO" id="GO:0051539">
    <property type="term" value="F:4 iron, 4 sulfur cluster binding"/>
    <property type="evidence" value="ECO:0007669"/>
    <property type="project" value="UniProtKB-UniRule"/>
</dbReference>
<evidence type="ECO:0000256" key="10">
    <source>
        <dbReference type="HAMAP-Rule" id="MF_00463"/>
    </source>
</evidence>
<keyword evidence="5 10" id="KW-1278">Translocase</keyword>
<evidence type="ECO:0000313" key="13">
    <source>
        <dbReference type="EMBL" id="MBC8433768.1"/>
    </source>
</evidence>
<dbReference type="InterPro" id="IPR009051">
    <property type="entry name" value="Helical_ferredxn"/>
</dbReference>
<dbReference type="PROSITE" id="PS00198">
    <property type="entry name" value="4FE4S_FER_1"/>
    <property type="match status" value="1"/>
</dbReference>
<comment type="subunit">
    <text evidence="10">The complex is composed of six subunits: RnfA, RnfB, RnfC, RnfD, RnfE and RnfG.</text>
</comment>
<feature type="binding site" evidence="10">
    <location>
        <position position="49"/>
    </location>
    <ligand>
        <name>[4Fe-4S] cluster</name>
        <dbReference type="ChEBI" id="CHEBI:49883"/>
        <label>1</label>
    </ligand>
</feature>
<evidence type="ECO:0000256" key="7">
    <source>
        <dbReference type="ARBA" id="ARBA00023004"/>
    </source>
</evidence>
<dbReference type="AlphaFoldDB" id="A0A8J6NW69"/>
<dbReference type="Gene3D" id="1.10.15.40">
    <property type="entry name" value="Electron transport complex subunit B, putative Fe-S cluster"/>
    <property type="match status" value="1"/>
</dbReference>
<accession>A0A8J6NW69</accession>
<dbReference type="HAMAP" id="MF_00463">
    <property type="entry name" value="RsxB_RnfB"/>
    <property type="match status" value="1"/>
</dbReference>
<feature type="domain" description="4Fe-4S" evidence="12">
    <location>
        <begin position="29"/>
        <end position="88"/>
    </location>
</feature>
<keyword evidence="2 10" id="KW-0004">4Fe-4S</keyword>
<dbReference type="PANTHER" id="PTHR42783:SF3">
    <property type="entry name" value="GLUTAMATE SYNTHASE [NADPH] SMALL CHAIN-RELATED"/>
    <property type="match status" value="1"/>
</dbReference>
<feature type="binding site" evidence="10">
    <location>
        <position position="177"/>
    </location>
    <ligand>
        <name>[4Fe-4S] cluster</name>
        <dbReference type="ChEBI" id="CHEBI:49883"/>
        <label>2</label>
    </ligand>
</feature>
<evidence type="ECO:0000256" key="1">
    <source>
        <dbReference type="ARBA" id="ARBA00022448"/>
    </source>
</evidence>
<evidence type="ECO:0000256" key="8">
    <source>
        <dbReference type="ARBA" id="ARBA00023014"/>
    </source>
</evidence>
<dbReference type="Gene3D" id="3.50.50.60">
    <property type="entry name" value="FAD/NAD(P)-binding domain"/>
    <property type="match status" value="2"/>
</dbReference>
<comment type="function">
    <text evidence="10">Part of a membrane-bound complex that couples electron transfer with translocation of ions across the membrane.</text>
</comment>
<dbReference type="GO" id="GO:0005886">
    <property type="term" value="C:plasma membrane"/>
    <property type="evidence" value="ECO:0007669"/>
    <property type="project" value="UniProtKB-SubCell"/>
</dbReference>
<feature type="binding site" evidence="10">
    <location>
        <position position="143"/>
    </location>
    <ligand>
        <name>[4Fe-4S] cluster</name>
        <dbReference type="ChEBI" id="CHEBI:49883"/>
        <label>2</label>
    </ligand>
</feature>
<dbReference type="Pfam" id="PF07992">
    <property type="entry name" value="Pyr_redox_2"/>
    <property type="match status" value="1"/>
</dbReference>
<sequence>MLEAILFMLSLGAGCGAVLSAASKVFYVYEDPRIAIVEGHTAAANCGGCGYAGCSAAAVAVVAGEAPPSVCIIAGPEATANIASVMGVDPGTAEPLLSYNTCTGGERADNKFHYMGINSCQALTSLYGGQRECPIGCLGLGDCVRACAFDALKIGSHGYPVVIEHKCVGCGACQKVCPKDIMAIKTMSQKLLHLNQFDDRIAPCQQTCPAEIDIPKYIMQIKHGDYQGAVNTIKERNPLLLACGRVCPHPCEVKCRRGLEDQAVSINQLKRFVADHEMNSGSRLPSSVAPSTGKKAAVIGGGPAGLSCAFFLRRLGHNVTIFDDNPKLGGMIRYGIPEYRLPKEVLAWEIQGILDLGVEHKANVKLGRDFDMGSLIASGFDAIFLGIGAWKDYTLGVEGEELKGCYTGINFLTNFAKWQQETPDKERPFVGQKCVVIGGGNTAIDCVRTLVRLGADEVSIVYRRTRKEMPANEVEIVAAEHEGINFVFLAAPTKVISDEDGYVTGLEYLKMELGEPDASGRRRPVPIEGSETVLATDMLITAIGQGPDVFFKEENKMLDANLKITRWNTIDCEDEIALQASIPYIFTGGDSATGADLVVSAIGAGRRAARSIHMYLAGEDLTPPEKTLFTNNIPESILESVPGIVKKKRTPMPELPVDERIKSFVEADLVITEEDALYESNRCLNCCIYCYNPDNTT</sequence>
<dbReference type="Gene3D" id="1.10.1060.10">
    <property type="entry name" value="Alpha-helical ferredoxin"/>
    <property type="match status" value="1"/>
</dbReference>
<evidence type="ECO:0000259" key="11">
    <source>
        <dbReference type="PROSITE" id="PS51379"/>
    </source>
</evidence>
<dbReference type="InterPro" id="IPR007202">
    <property type="entry name" value="4Fe-4S_dom"/>
</dbReference>
<evidence type="ECO:0000313" key="14">
    <source>
        <dbReference type="Proteomes" id="UP000605201"/>
    </source>
</evidence>
<keyword evidence="9 10" id="KW-0472">Membrane</keyword>
<evidence type="ECO:0000259" key="12">
    <source>
        <dbReference type="PROSITE" id="PS51656"/>
    </source>
</evidence>
<feature type="binding site" evidence="10">
    <location>
        <position position="71"/>
    </location>
    <ligand>
        <name>[4Fe-4S] cluster</name>
        <dbReference type="ChEBI" id="CHEBI:49883"/>
        <label>1</label>
    </ligand>
</feature>
<dbReference type="EC" id="7.-.-.-" evidence="10"/>
<comment type="similarity">
    <text evidence="10">Belongs to the 4Fe4S bacterial-type ferredoxin family. RnfB subfamily.</text>
</comment>
<keyword evidence="8 10" id="KW-0411">Iron-sulfur</keyword>
<keyword evidence="1 10" id="KW-0813">Transport</keyword>
<evidence type="ECO:0000256" key="3">
    <source>
        <dbReference type="ARBA" id="ARBA00022723"/>
    </source>
</evidence>
<keyword evidence="3 10" id="KW-0479">Metal-binding</keyword>
<feature type="domain" description="4Fe-4S ferredoxin-type" evidence="11">
    <location>
        <begin position="158"/>
        <end position="187"/>
    </location>
</feature>
<dbReference type="InterPro" id="IPR023753">
    <property type="entry name" value="FAD/NAD-binding_dom"/>
</dbReference>
<feature type="binding site" evidence="10">
    <location>
        <position position="147"/>
    </location>
    <ligand>
        <name>[4Fe-4S] cluster</name>
        <dbReference type="ChEBI" id="CHEBI:49883"/>
        <label>3</label>
    </ligand>
</feature>
<comment type="cofactor">
    <cofactor evidence="10">
        <name>[4Fe-4S] cluster</name>
        <dbReference type="ChEBI" id="CHEBI:49883"/>
    </cofactor>
    <text evidence="10">Binds 3 [4Fe-4S] clusters.</text>
</comment>
<evidence type="ECO:0000256" key="6">
    <source>
        <dbReference type="ARBA" id="ARBA00022982"/>
    </source>
</evidence>
<dbReference type="InterPro" id="IPR010207">
    <property type="entry name" value="Elect_transpt_cplx_RnfB/RsxB"/>
</dbReference>
<name>A0A8J6NW69_9BACT</name>
<feature type="binding site" evidence="10">
    <location>
        <position position="46"/>
    </location>
    <ligand>
        <name>[4Fe-4S] cluster</name>
        <dbReference type="ChEBI" id="CHEBI:49883"/>
        <label>1</label>
    </ligand>
</feature>
<evidence type="ECO:0000256" key="5">
    <source>
        <dbReference type="ARBA" id="ARBA00022967"/>
    </source>
</evidence>
<feature type="binding site" evidence="10">
    <location>
        <position position="54"/>
    </location>
    <ligand>
        <name>[4Fe-4S] cluster</name>
        <dbReference type="ChEBI" id="CHEBI:49883"/>
        <label>1</label>
    </ligand>
</feature>
<dbReference type="SUPFAM" id="SSF51971">
    <property type="entry name" value="Nucleotide-binding domain"/>
    <property type="match status" value="1"/>
</dbReference>
<proteinExistence type="inferred from homology"/>